<evidence type="ECO:0000259" key="2">
    <source>
        <dbReference type="PROSITE" id="PS50181"/>
    </source>
</evidence>
<protein>
    <recommendedName>
        <fullName evidence="2">F-box domain-containing protein</fullName>
    </recommendedName>
</protein>
<evidence type="ECO:0000313" key="4">
    <source>
        <dbReference type="Proteomes" id="UP000664132"/>
    </source>
</evidence>
<accession>A0A8H7TD53</accession>
<name>A0A8H7TD53_9HELO</name>
<evidence type="ECO:0000313" key="3">
    <source>
        <dbReference type="EMBL" id="KAG4419400.1"/>
    </source>
</evidence>
<dbReference type="CDD" id="cd09917">
    <property type="entry name" value="F-box_SF"/>
    <property type="match status" value="1"/>
</dbReference>
<reference evidence="3" key="1">
    <citation type="submission" date="2021-02" db="EMBL/GenBank/DDBJ databases">
        <title>Genome sequence Cadophora malorum strain M34.</title>
        <authorList>
            <person name="Stefanovic E."/>
            <person name="Vu D."/>
            <person name="Scully C."/>
            <person name="Dijksterhuis J."/>
            <person name="Roader J."/>
            <person name="Houbraken J."/>
        </authorList>
    </citation>
    <scope>NUCLEOTIDE SEQUENCE</scope>
    <source>
        <strain evidence="3">M34</strain>
    </source>
</reference>
<dbReference type="SUPFAM" id="SSF81383">
    <property type="entry name" value="F-box domain"/>
    <property type="match status" value="1"/>
</dbReference>
<dbReference type="InterPro" id="IPR036047">
    <property type="entry name" value="F-box-like_dom_sf"/>
</dbReference>
<dbReference type="AlphaFoldDB" id="A0A8H7TD53"/>
<dbReference type="Pfam" id="PF12937">
    <property type="entry name" value="F-box-like"/>
    <property type="match status" value="1"/>
</dbReference>
<dbReference type="Proteomes" id="UP000664132">
    <property type="component" value="Unassembled WGS sequence"/>
</dbReference>
<gene>
    <name evidence="3" type="ORF">IFR04_007451</name>
</gene>
<feature type="domain" description="F-box" evidence="2">
    <location>
        <begin position="1"/>
        <end position="43"/>
    </location>
</feature>
<organism evidence="3 4">
    <name type="scientific">Cadophora malorum</name>
    <dbReference type="NCBI Taxonomy" id="108018"/>
    <lineage>
        <taxon>Eukaryota</taxon>
        <taxon>Fungi</taxon>
        <taxon>Dikarya</taxon>
        <taxon>Ascomycota</taxon>
        <taxon>Pezizomycotina</taxon>
        <taxon>Leotiomycetes</taxon>
        <taxon>Helotiales</taxon>
        <taxon>Ploettnerulaceae</taxon>
        <taxon>Cadophora</taxon>
    </lineage>
</organism>
<dbReference type="PROSITE" id="PS50181">
    <property type="entry name" value="FBOX"/>
    <property type="match status" value="1"/>
</dbReference>
<dbReference type="EMBL" id="JAFJYH010000106">
    <property type="protein sequence ID" value="KAG4419400.1"/>
    <property type="molecule type" value="Genomic_DNA"/>
</dbReference>
<dbReference type="InterPro" id="IPR001810">
    <property type="entry name" value="F-box_dom"/>
</dbReference>
<feature type="region of interest" description="Disordered" evidence="1">
    <location>
        <begin position="500"/>
        <end position="534"/>
    </location>
</feature>
<evidence type="ECO:0000256" key="1">
    <source>
        <dbReference type="SAM" id="MobiDB-lite"/>
    </source>
</evidence>
<keyword evidence="4" id="KW-1185">Reference proteome</keyword>
<comment type="caution">
    <text evidence="3">The sequence shown here is derived from an EMBL/GenBank/DDBJ whole genome shotgun (WGS) entry which is preliminary data.</text>
</comment>
<sequence>MDRLPLELTSEILKYLDRTAIKALRLVCKSLASEAAPVLFRNTSIFIQEHSLDILLQISKQPHLRQYVKTLRIGLELLPVDEENGWLGWDHIVDGEVCCGWDNKNSIHINSFIKAQKGLELTGRGIKMLTEAFLNLPALKSVTIGFPDHPDGRNPKSHGFEQLGLHYETDPEGFNYLDGSNACRFRDCGRIQLQYLFRAGHAAGLRLNHLKICGTNDGGARTYPHSMSPSFMNLGASDMACAKTVLKSIQDFQWIMPDCYDRDSEDTMSYSSLNSALQQGYSGKLLDLMPSLETLFIEPSGERGDCTLDHGLKLRDLLGRKKKPSLRKVEFYFLEFDEDDFVEYLSSHSETLKGVTFLACGLFTGSMKSLCKRLRARLSLDHFQLSTGLHEYHGEEVRKNDFGLWDDNENLDPTWVIERAVTDALEDFVVKRTDKYPTGWVSCVRERGDPTESDEESEDGFEMTPRGPWFREYGANSPFSQGGIPFKEILLRHFGLGFESGESETETDSDSFFCSDSEESGDSADSIPDLVAAP</sequence>
<proteinExistence type="predicted"/>
<dbReference type="OrthoDB" id="3515488at2759"/>